<dbReference type="EMBL" id="JAPUUL010000987">
    <property type="protein sequence ID" value="KAJ8128702.1"/>
    <property type="molecule type" value="Genomic_DNA"/>
</dbReference>
<protein>
    <submittedName>
        <fullName evidence="1">Uncharacterized protein</fullName>
    </submittedName>
</protein>
<sequence length="636" mass="70543">MPQKSPRELIPEIFKDARAHFKSLLSGDSPPRTPTQQDGPTTPPSSKRRARLWGIPAPFSASSFGSPSRVLAPVSPSQQPVYPSPASARGRVSEAGPSLEFSESSNSEASGSSSLKSQVSCSSLFPPAPHRGAQSELGTPKLVEDNTLGILNTPIVVTQQQKHISAAIQNKDSLAPFPPAKGAAGARKGSSDAQRRKKNRRVESAKKLIRNYGKGERPANREVSYCTLYLGEYRQLLDEISDDATLRYIFESRLRYDYTANNRTKTSRKLSKQFAVRMPTAFHERLSDEIDEAIKLWKGHIMEGKVLCATGMCPGQYCTDEHTKGIAKKLKGHRSESLNNSELKESDKKDPDLSYALEGYDTDDDDDDDDDDESDSDGLDSDLPRTNLLQWPGLVVEVGWSQSSSDLRQKCEWYIENSNGEVRTVIGVDLHDLFQCYPKPKTEPRRHTKRESNRATKKDIAKMVEATKKRKAVGKIFLWRAEMDNTNGAKAVLYEDKPQIFRDENGKPVGEVIIRLSLEDFISPRFLGKTGASHNPELVITPELLCDRFETALKAQILKDRELEKKLKEKKGKAKGPARENSTREGAQDESTGTTVASTTIMDAAPAPEPVLLPAPTQSTHAPGIFSRLRSRTKRK</sequence>
<evidence type="ECO:0000313" key="2">
    <source>
        <dbReference type="Proteomes" id="UP001153332"/>
    </source>
</evidence>
<comment type="caution">
    <text evidence="1">The sequence shown here is derived from an EMBL/GenBank/DDBJ whole genome shotgun (WGS) entry which is preliminary data.</text>
</comment>
<name>A0ACC2JMZ6_9PEZI</name>
<keyword evidence="2" id="KW-1185">Reference proteome</keyword>
<proteinExistence type="predicted"/>
<accession>A0ACC2JMZ6</accession>
<dbReference type="Proteomes" id="UP001153332">
    <property type="component" value="Unassembled WGS sequence"/>
</dbReference>
<organism evidence="1 2">
    <name type="scientific">Lasiodiplodia mahajangana</name>
    <dbReference type="NCBI Taxonomy" id="1108764"/>
    <lineage>
        <taxon>Eukaryota</taxon>
        <taxon>Fungi</taxon>
        <taxon>Dikarya</taxon>
        <taxon>Ascomycota</taxon>
        <taxon>Pezizomycotina</taxon>
        <taxon>Dothideomycetes</taxon>
        <taxon>Dothideomycetes incertae sedis</taxon>
        <taxon>Botryosphaeriales</taxon>
        <taxon>Botryosphaeriaceae</taxon>
        <taxon>Lasiodiplodia</taxon>
    </lineage>
</organism>
<gene>
    <name evidence="1" type="ORF">O1611_g4931</name>
</gene>
<evidence type="ECO:0000313" key="1">
    <source>
        <dbReference type="EMBL" id="KAJ8128702.1"/>
    </source>
</evidence>
<reference evidence="1" key="1">
    <citation type="submission" date="2022-12" db="EMBL/GenBank/DDBJ databases">
        <title>Genome Sequence of Lasiodiplodia mahajangana.</title>
        <authorList>
            <person name="Buettner E."/>
        </authorList>
    </citation>
    <scope>NUCLEOTIDE SEQUENCE</scope>
    <source>
        <strain evidence="1">VT137</strain>
    </source>
</reference>